<accession>A0ABS1VH65</accession>
<evidence type="ECO:0000313" key="2">
    <source>
        <dbReference type="Proteomes" id="UP000598996"/>
    </source>
</evidence>
<dbReference type="RefSeq" id="WP_202989847.1">
    <property type="nucleotide sequence ID" value="NZ_JAENHO010000001.1"/>
</dbReference>
<dbReference type="EMBL" id="JAENHO010000001">
    <property type="protein sequence ID" value="MBL7253499.1"/>
    <property type="molecule type" value="Genomic_DNA"/>
</dbReference>
<protein>
    <submittedName>
        <fullName evidence="1">Uncharacterized protein</fullName>
    </submittedName>
</protein>
<sequence>MPSEQSHLKRMILSQSVEGTAIPMVLFSDDTLAEAGPADQPEVVTRTAAGLGIDPDGLELFSFDAYRLQSALGEGLAP</sequence>
<organism evidence="1 2">
    <name type="scientific">Paractinoplanes lichenicola</name>
    <dbReference type="NCBI Taxonomy" id="2802976"/>
    <lineage>
        <taxon>Bacteria</taxon>
        <taxon>Bacillati</taxon>
        <taxon>Actinomycetota</taxon>
        <taxon>Actinomycetes</taxon>
        <taxon>Micromonosporales</taxon>
        <taxon>Micromonosporaceae</taxon>
        <taxon>Paractinoplanes</taxon>
    </lineage>
</organism>
<dbReference type="Proteomes" id="UP000598996">
    <property type="component" value="Unassembled WGS sequence"/>
</dbReference>
<proteinExistence type="predicted"/>
<evidence type="ECO:0000313" key="1">
    <source>
        <dbReference type="EMBL" id="MBL7253499.1"/>
    </source>
</evidence>
<reference evidence="1 2" key="1">
    <citation type="submission" date="2021-01" db="EMBL/GenBank/DDBJ databases">
        <title>Actinoplanes sp. nov. LDG1-01 isolated from lichen.</title>
        <authorList>
            <person name="Saeng-In P."/>
            <person name="Phongsopitanun W."/>
            <person name="Kanchanasin P."/>
            <person name="Yuki M."/>
            <person name="Kudo T."/>
            <person name="Ohkuma M."/>
            <person name="Tanasupawat S."/>
        </authorList>
    </citation>
    <scope>NUCLEOTIDE SEQUENCE [LARGE SCALE GENOMIC DNA]</scope>
    <source>
        <strain evidence="1 2">LDG1-01</strain>
    </source>
</reference>
<comment type="caution">
    <text evidence="1">The sequence shown here is derived from an EMBL/GenBank/DDBJ whole genome shotgun (WGS) entry which is preliminary data.</text>
</comment>
<keyword evidence="2" id="KW-1185">Reference proteome</keyword>
<name>A0ABS1VH65_9ACTN</name>
<gene>
    <name evidence="1" type="ORF">JKJ07_04165</name>
</gene>